<dbReference type="SMART" id="SM00411">
    <property type="entry name" value="BHL"/>
    <property type="match status" value="1"/>
</dbReference>
<dbReference type="CDD" id="cd13831">
    <property type="entry name" value="HU"/>
    <property type="match status" value="1"/>
</dbReference>
<evidence type="ECO:0000313" key="5">
    <source>
        <dbReference type="EMBL" id="PUE55094.1"/>
    </source>
</evidence>
<dbReference type="EMBL" id="NESN01000001">
    <property type="protein sequence ID" value="PUE55094.1"/>
    <property type="molecule type" value="Genomic_DNA"/>
</dbReference>
<name>A0A315EGY2_9BURK</name>
<evidence type="ECO:0000256" key="1">
    <source>
        <dbReference type="ARBA" id="ARBA00010529"/>
    </source>
</evidence>
<comment type="caution">
    <text evidence="5">The sequence shown here is derived from an EMBL/GenBank/DDBJ whole genome shotgun (WGS) entry which is preliminary data.</text>
</comment>
<gene>
    <name evidence="5" type="ORF">B9Z37_00405</name>
</gene>
<dbReference type="AlphaFoldDB" id="A0A315EGY2"/>
<evidence type="ECO:0000313" key="6">
    <source>
        <dbReference type="Proteomes" id="UP000250790"/>
    </source>
</evidence>
<evidence type="ECO:0000256" key="4">
    <source>
        <dbReference type="RuleBase" id="RU003939"/>
    </source>
</evidence>
<proteinExistence type="inferred from homology"/>
<dbReference type="PANTHER" id="PTHR33175:SF3">
    <property type="entry name" value="DNA-BINDING PROTEIN HU-BETA"/>
    <property type="match status" value="1"/>
</dbReference>
<dbReference type="SUPFAM" id="SSF47729">
    <property type="entry name" value="IHF-like DNA-binding proteins"/>
    <property type="match status" value="1"/>
</dbReference>
<keyword evidence="2" id="KW-0226">DNA condensation</keyword>
<dbReference type="Proteomes" id="UP000250790">
    <property type="component" value="Unassembled WGS sequence"/>
</dbReference>
<evidence type="ECO:0000256" key="3">
    <source>
        <dbReference type="ARBA" id="ARBA00023125"/>
    </source>
</evidence>
<reference evidence="5 6" key="1">
    <citation type="submission" date="2017-04" db="EMBL/GenBank/DDBJ databases">
        <title>Unexpected and diverse lifestyles within the genus Limnohabitans.</title>
        <authorList>
            <person name="Kasalicky V."/>
            <person name="Mehrshad M."/>
            <person name="Andrei S.-A."/>
            <person name="Salcher M."/>
            <person name="Kratochvilova H."/>
            <person name="Simek K."/>
            <person name="Ghai R."/>
        </authorList>
    </citation>
    <scope>NUCLEOTIDE SEQUENCE [LARGE SCALE GENOMIC DNA]</scope>
    <source>
        <strain evidence="5 6">II-B4</strain>
    </source>
</reference>
<dbReference type="PANTHER" id="PTHR33175">
    <property type="entry name" value="DNA-BINDING PROTEIN HU"/>
    <property type="match status" value="1"/>
</dbReference>
<dbReference type="GO" id="GO:0003677">
    <property type="term" value="F:DNA binding"/>
    <property type="evidence" value="ECO:0007669"/>
    <property type="project" value="UniProtKB-KW"/>
</dbReference>
<dbReference type="PROSITE" id="PS00045">
    <property type="entry name" value="HISTONE_LIKE"/>
    <property type="match status" value="1"/>
</dbReference>
<dbReference type="PRINTS" id="PR01727">
    <property type="entry name" value="DNABINDINGHU"/>
</dbReference>
<comment type="similarity">
    <text evidence="1 4">Belongs to the bacterial histone-like protein family.</text>
</comment>
<dbReference type="GO" id="GO:0030261">
    <property type="term" value="P:chromosome condensation"/>
    <property type="evidence" value="ECO:0007669"/>
    <property type="project" value="UniProtKB-KW"/>
</dbReference>
<keyword evidence="6" id="KW-1185">Reference proteome</keyword>
<protein>
    <submittedName>
        <fullName evidence="5">DNA-binding protein</fullName>
    </submittedName>
</protein>
<dbReference type="Pfam" id="PF00216">
    <property type="entry name" value="Bac_DNA_binding"/>
    <property type="match status" value="1"/>
</dbReference>
<dbReference type="OrthoDB" id="9799835at2"/>
<dbReference type="GO" id="GO:0005829">
    <property type="term" value="C:cytosol"/>
    <property type="evidence" value="ECO:0007669"/>
    <property type="project" value="TreeGrafter"/>
</dbReference>
<dbReference type="InterPro" id="IPR020816">
    <property type="entry name" value="Histone-like_DNA-bd_CS"/>
</dbReference>
<dbReference type="InterPro" id="IPR000119">
    <property type="entry name" value="Hist_DNA-bd"/>
</dbReference>
<dbReference type="InterPro" id="IPR010992">
    <property type="entry name" value="IHF-like_DNA-bd_dom_sf"/>
</dbReference>
<dbReference type="GO" id="GO:0030527">
    <property type="term" value="F:structural constituent of chromatin"/>
    <property type="evidence" value="ECO:0007669"/>
    <property type="project" value="InterPro"/>
</dbReference>
<dbReference type="RefSeq" id="WP_108286887.1">
    <property type="nucleotide sequence ID" value="NZ_NESN01000001.1"/>
</dbReference>
<evidence type="ECO:0000256" key="2">
    <source>
        <dbReference type="ARBA" id="ARBA00023067"/>
    </source>
</evidence>
<organism evidence="5 6">
    <name type="scientific">Limnohabitans parvus II-B4</name>
    <dbReference type="NCBI Taxonomy" id="1293052"/>
    <lineage>
        <taxon>Bacteria</taxon>
        <taxon>Pseudomonadati</taxon>
        <taxon>Pseudomonadota</taxon>
        <taxon>Betaproteobacteria</taxon>
        <taxon>Burkholderiales</taxon>
        <taxon>Comamonadaceae</taxon>
        <taxon>Limnohabitans</taxon>
    </lineage>
</organism>
<sequence length="93" mass="9770">MNKAELIEALAKETDMSKAAAGRAVSALVEIITKTVAKKQDVQLIGFGTFKAAKRAARVGKNPRTGEKLKIAAATVPRFSAGAAFKAAVNKKK</sequence>
<keyword evidence="3 5" id="KW-0238">DNA-binding</keyword>
<accession>A0A315EGY2</accession>
<dbReference type="Gene3D" id="4.10.520.10">
    <property type="entry name" value="IHF-like DNA-binding proteins"/>
    <property type="match status" value="1"/>
</dbReference>